<organism evidence="3">
    <name type="scientific">Rhodococcus hoagii</name>
    <name type="common">Corynebacterium equii</name>
    <dbReference type="NCBI Taxonomy" id="43767"/>
    <lineage>
        <taxon>Bacteria</taxon>
        <taxon>Bacillati</taxon>
        <taxon>Actinomycetota</taxon>
        <taxon>Actinomycetes</taxon>
        <taxon>Mycobacteriales</taxon>
        <taxon>Nocardiaceae</taxon>
        <taxon>Prescottella</taxon>
    </lineage>
</organism>
<accession>A0A0F7IBL5</accession>
<dbReference type="Gene3D" id="6.10.140.530">
    <property type="match status" value="2"/>
</dbReference>
<dbReference type="PANTHER" id="PTHR33418:SF1">
    <property type="entry name" value="HELICASE-ASSOCIATED DOMAIN-CONTAINING PROTEIN"/>
    <property type="match status" value="1"/>
</dbReference>
<evidence type="ECO:0000256" key="1">
    <source>
        <dbReference type="SAM" id="MobiDB-lite"/>
    </source>
</evidence>
<proteinExistence type="predicted"/>
<keyword evidence="3" id="KW-0347">Helicase</keyword>
<keyword evidence="3" id="KW-0378">Hydrolase</keyword>
<feature type="domain" description="Helicase-associated" evidence="2">
    <location>
        <begin position="157"/>
        <end position="194"/>
    </location>
</feature>
<reference evidence="3" key="1">
    <citation type="journal article" date="2015" name="Infect. Immun.">
        <title>An Invertron-Like Linear Plasmid Mediates Intracellular Survival and Virulence in Bovine Isolates of Rhodococcus equi.</title>
        <authorList>
            <person name="Valero-Rello A."/>
            <person name="Hapeshi A."/>
            <person name="Anastasi E."/>
            <person name="Alvarez S."/>
            <person name="Scortti M."/>
            <person name="Meijer W.G."/>
            <person name="MacArthur I."/>
            <person name="Vazquez-Boland J.A."/>
        </authorList>
    </citation>
    <scope>NUCLEOTIDE SEQUENCE</scope>
    <source>
        <strain evidence="3">PAM1571</strain>
        <plasmid evidence="3">pVAPN1571</plasmid>
    </source>
</reference>
<evidence type="ECO:0000259" key="2">
    <source>
        <dbReference type="Pfam" id="PF03457"/>
    </source>
</evidence>
<sequence>MWADGIAHLEAFIAEHGHARVPKGYVCADGMRLASWVMHRREDRRLGANRLTPERIAQLDALGFDWAPPRPGRSVDGFAEQWAATLARLTRYRDEHGNLDVPHRWVCEDGFRLGAGVSRRRTERRSQTPTLTPERIAHLDALGFDWGQATGRATVEQQRWTNAVAHLSDYVAEHGHARVPHRFTCSDGFRLGLWSPPAASTAATAARHSPRTASPNSTTSASTGAPPERNLDRQGTTQPPAPASRVNPDHAASMTSEGVAVATTMPGPVWTSTLGHSTITLPFAPVERLRQWTA</sequence>
<evidence type="ECO:0000313" key="3">
    <source>
        <dbReference type="EMBL" id="AKG90577.1"/>
    </source>
</evidence>
<protein>
    <submittedName>
        <fullName evidence="3">Putative helicase</fullName>
    </submittedName>
</protein>
<name>A0A0F7IBL5_RHOHA</name>
<keyword evidence="3" id="KW-0547">Nucleotide-binding</keyword>
<dbReference type="PANTHER" id="PTHR33418">
    <property type="entry name" value="HELICASE-ASSOCIATED"/>
    <property type="match status" value="1"/>
</dbReference>
<dbReference type="EMBL" id="KF439868">
    <property type="protein sequence ID" value="AKG90577.1"/>
    <property type="molecule type" value="Genomic_DNA"/>
</dbReference>
<feature type="compositionally biased region" description="Low complexity" evidence="1">
    <location>
        <begin position="202"/>
        <end position="227"/>
    </location>
</feature>
<keyword evidence="3" id="KW-0614">Plasmid</keyword>
<gene>
    <name evidence="3" type="ORF">pVAPN_1280</name>
</gene>
<dbReference type="AlphaFoldDB" id="A0A0F7IBL5"/>
<keyword evidence="3" id="KW-0067">ATP-binding</keyword>
<dbReference type="Pfam" id="PF03457">
    <property type="entry name" value="HA"/>
    <property type="match status" value="3"/>
</dbReference>
<feature type="region of interest" description="Disordered" evidence="1">
    <location>
        <begin position="202"/>
        <end position="258"/>
    </location>
</feature>
<dbReference type="GO" id="GO:0004386">
    <property type="term" value="F:helicase activity"/>
    <property type="evidence" value="ECO:0007669"/>
    <property type="project" value="UniProtKB-KW"/>
</dbReference>
<feature type="domain" description="Helicase-associated" evidence="2">
    <location>
        <begin position="2"/>
        <end position="64"/>
    </location>
</feature>
<geneLocation type="plasmid" evidence="3">
    <name>pVAPN1571</name>
</geneLocation>
<feature type="domain" description="Helicase-associated" evidence="2">
    <location>
        <begin position="79"/>
        <end position="144"/>
    </location>
</feature>
<dbReference type="InterPro" id="IPR005114">
    <property type="entry name" value="Helicase_assoc"/>
</dbReference>